<dbReference type="InterPro" id="IPR006860">
    <property type="entry name" value="FecR"/>
</dbReference>
<organism evidence="3 5">
    <name type="scientific">Chromobacterium sphagni</name>
    <dbReference type="NCBI Taxonomy" id="1903179"/>
    <lineage>
        <taxon>Bacteria</taxon>
        <taxon>Pseudomonadati</taxon>
        <taxon>Pseudomonadota</taxon>
        <taxon>Betaproteobacteria</taxon>
        <taxon>Neisseriales</taxon>
        <taxon>Chromobacteriaceae</taxon>
        <taxon>Chromobacterium</taxon>
    </lineage>
</organism>
<comment type="caution">
    <text evidence="3">The sequence shown here is derived from an EMBL/GenBank/DDBJ whole genome shotgun (WGS) entry which is preliminary data.</text>
</comment>
<evidence type="ECO:0000259" key="2">
    <source>
        <dbReference type="Pfam" id="PF04773"/>
    </source>
</evidence>
<proteinExistence type="predicted"/>
<dbReference type="OrthoDB" id="1100567at2"/>
<dbReference type="AlphaFoldDB" id="A0A1S1X2L1"/>
<evidence type="ECO:0000313" key="3">
    <source>
        <dbReference type="EMBL" id="OHX13618.1"/>
    </source>
</evidence>
<accession>A0A1S1X2L1</accession>
<dbReference type="Pfam" id="PF04773">
    <property type="entry name" value="FecR"/>
    <property type="match status" value="1"/>
</dbReference>
<keyword evidence="1" id="KW-1133">Transmembrane helix</keyword>
<gene>
    <name evidence="4" type="ORF">BI344_20385</name>
    <name evidence="3" type="ORF">BI347_08905</name>
</gene>
<sequence length="327" mass="36139">MMERGQAANQELPEAQAARWRLREQQGLSQKEKRQLADWLDASAEHRRAYAALHRVDTLLDGLSAAERLRLSAMARPPRRQPWLAACAVLLLTCGLLWQWRAAQPQWRMTLATAPGQQLSRTLDDGSRLQLDADSRIELSYFAGRREARLLQGQAMFDVRPDAARPFRVAADKVRVTVLGTRFAVRNLYGEVAVAVAHGKVRVARYEDADAAAGSADDSRQRLLLVDGQQARLRQGLLQPPQAVAPQAVASWRAGRLDFVDQPLADVLREFERYGPAGLALADARLGGLRLSGSFASRDPAAFARILPQVLPVRVRPGPGGRLIDAR</sequence>
<dbReference type="InterPro" id="IPR012373">
    <property type="entry name" value="Ferrdict_sens_TM"/>
</dbReference>
<dbReference type="Gene3D" id="2.60.120.1440">
    <property type="match status" value="1"/>
</dbReference>
<dbReference type="EMBL" id="MKCS01000001">
    <property type="protein sequence ID" value="OHX13618.1"/>
    <property type="molecule type" value="Genomic_DNA"/>
</dbReference>
<name>A0A1S1X2L1_9NEIS</name>
<feature type="transmembrane region" description="Helical" evidence="1">
    <location>
        <begin position="83"/>
        <end position="100"/>
    </location>
</feature>
<dbReference type="PIRSF" id="PIRSF018266">
    <property type="entry name" value="FecR"/>
    <property type="match status" value="1"/>
</dbReference>
<protein>
    <recommendedName>
        <fullName evidence="2">FecR protein domain-containing protein</fullName>
    </recommendedName>
</protein>
<dbReference type="Proteomes" id="UP000180280">
    <property type="component" value="Unassembled WGS sequence"/>
</dbReference>
<keyword evidence="1" id="KW-0472">Membrane</keyword>
<keyword evidence="6" id="KW-1185">Reference proteome</keyword>
<evidence type="ECO:0000313" key="4">
    <source>
        <dbReference type="EMBL" id="OHX18463.1"/>
    </source>
</evidence>
<reference evidence="5 6" key="1">
    <citation type="submission" date="2016-09" db="EMBL/GenBank/DDBJ databases">
        <title>Chromobacterium muskegensis sp. nov., an insecticidal bacterium isolated from Sphagnum bogs.</title>
        <authorList>
            <person name="Sparks M.E."/>
            <person name="Blackburn M.B."/>
            <person name="Gundersen-Rindal D.E."/>
            <person name="Mitchell A."/>
            <person name="Farrar R."/>
            <person name="Kuhar D."/>
        </authorList>
    </citation>
    <scope>NUCLEOTIDE SEQUENCE [LARGE SCALE GENOMIC DNA]</scope>
    <source>
        <strain evidence="4 6">14B-1</strain>
        <strain evidence="3 5">37-2</strain>
    </source>
</reference>
<evidence type="ECO:0000256" key="1">
    <source>
        <dbReference type="SAM" id="Phobius"/>
    </source>
</evidence>
<evidence type="ECO:0000313" key="5">
    <source>
        <dbReference type="Proteomes" id="UP000180088"/>
    </source>
</evidence>
<dbReference type="PANTHER" id="PTHR30273:SF2">
    <property type="entry name" value="PROTEIN FECR"/>
    <property type="match status" value="1"/>
</dbReference>
<dbReference type="EMBL" id="MKCT01000059">
    <property type="protein sequence ID" value="OHX18463.1"/>
    <property type="molecule type" value="Genomic_DNA"/>
</dbReference>
<dbReference type="Proteomes" id="UP000180088">
    <property type="component" value="Unassembled WGS sequence"/>
</dbReference>
<evidence type="ECO:0000313" key="6">
    <source>
        <dbReference type="Proteomes" id="UP000180280"/>
    </source>
</evidence>
<dbReference type="GO" id="GO:0016989">
    <property type="term" value="F:sigma factor antagonist activity"/>
    <property type="evidence" value="ECO:0007669"/>
    <property type="project" value="TreeGrafter"/>
</dbReference>
<dbReference type="PANTHER" id="PTHR30273">
    <property type="entry name" value="PERIPLASMIC SIGNAL SENSOR AND SIGMA FACTOR ACTIVATOR FECR-RELATED"/>
    <property type="match status" value="1"/>
</dbReference>
<feature type="domain" description="FecR protein" evidence="2">
    <location>
        <begin position="110"/>
        <end position="202"/>
    </location>
</feature>
<dbReference type="RefSeq" id="WP_071114216.1">
    <property type="nucleotide sequence ID" value="NZ_MKCS01000001.1"/>
</dbReference>
<dbReference type="STRING" id="1903179.BI347_08905"/>
<keyword evidence="1" id="KW-0812">Transmembrane</keyword>